<dbReference type="AlphaFoldDB" id="A0A8K0JPK6"/>
<dbReference type="Proteomes" id="UP000812966">
    <property type="component" value="Unassembled WGS sequence"/>
</dbReference>
<dbReference type="InterPro" id="IPR027443">
    <property type="entry name" value="IPNS-like_sf"/>
</dbReference>
<dbReference type="PANTHER" id="PTHR30613:SF1">
    <property type="entry name" value="DUF1479 DOMAIN PROTEIN (AFU_ORTHOLOGUE AFUA_5G09280)"/>
    <property type="match status" value="1"/>
</dbReference>
<keyword evidence="2" id="KW-1185">Reference proteome</keyword>
<reference evidence="1" key="1">
    <citation type="submission" date="2020-04" db="EMBL/GenBank/DDBJ databases">
        <title>Analysis of mating type loci in Filobasidium floriforme.</title>
        <authorList>
            <person name="Nowrousian M."/>
        </authorList>
    </citation>
    <scope>NUCLEOTIDE SEQUENCE</scope>
    <source>
        <strain evidence="1">CBS 6242</strain>
    </source>
</reference>
<evidence type="ECO:0000313" key="2">
    <source>
        <dbReference type="Proteomes" id="UP000812966"/>
    </source>
</evidence>
<name>A0A8K0JPK6_9TREE</name>
<evidence type="ECO:0000313" key="1">
    <source>
        <dbReference type="EMBL" id="KAG7562941.1"/>
    </source>
</evidence>
<comment type="caution">
    <text evidence="1">The sequence shown here is derived from an EMBL/GenBank/DDBJ whole genome shotgun (WGS) entry which is preliminary data.</text>
</comment>
<dbReference type="Pfam" id="PF07350">
    <property type="entry name" value="Gig2-like"/>
    <property type="match status" value="1"/>
</dbReference>
<protein>
    <recommendedName>
        <fullName evidence="3">DUF1479-domain-containing protein</fullName>
    </recommendedName>
</protein>
<dbReference type="Gene3D" id="2.60.120.330">
    <property type="entry name" value="B-lactam Antibiotic, Isopenicillin N Synthase, Chain"/>
    <property type="match status" value="1"/>
</dbReference>
<evidence type="ECO:0008006" key="3">
    <source>
        <dbReference type="Google" id="ProtNLM"/>
    </source>
</evidence>
<sequence length="500" mass="55161">MRITAFVRCNQRRAYATSVAGSLGKAVDQLVNAVNNPKKGPRAEGTIASVFASLSGEEAVALPARFADLKREIAGSESAKEALTASWKDLIKDLDHTTREIARQGSDIVPDVTYAEIKDGLSTANIDEVKKRGCLVVRNVVPESQALEWLESIKSYIQKNPQVKGFPEDDKAVYELYWSKAQLEARSHPAQLDVQRFLLSLWNKKSADSGTVSFNQPLSYADRLRIRRPGDSRFALGPHCDGGSVERWEDPLYRQSYKAILEGRWREHDPWDIASRTEANTNLYDGPGACGVFRALQGWTSLSHTGPNEGTLKVFPAIKESSAYMMLRPFFRSIKPKIAVSRKDYLAADNWALDVETTDFPGSPLGRSQEFSDETHPHLELDKTMVSMKKVVPGDCVFWYADGIHSVEASNQGKNAASVLYIPSVPLTVANAKYIRDQREQYLAGVPPPDFPGGVGESGFIAKGQNEDILTHEGRRAMGLAPFDLAAATDSGEQDLLEQA</sequence>
<gene>
    <name evidence="1" type="ORF">FFLO_01631</name>
</gene>
<dbReference type="EMBL" id="JABELV010000023">
    <property type="protein sequence ID" value="KAG7562941.1"/>
    <property type="molecule type" value="Genomic_DNA"/>
</dbReference>
<organism evidence="1 2">
    <name type="scientific">Filobasidium floriforme</name>
    <dbReference type="NCBI Taxonomy" id="5210"/>
    <lineage>
        <taxon>Eukaryota</taxon>
        <taxon>Fungi</taxon>
        <taxon>Dikarya</taxon>
        <taxon>Basidiomycota</taxon>
        <taxon>Agaricomycotina</taxon>
        <taxon>Tremellomycetes</taxon>
        <taxon>Filobasidiales</taxon>
        <taxon>Filobasidiaceae</taxon>
        <taxon>Filobasidium</taxon>
    </lineage>
</organism>
<dbReference type="SUPFAM" id="SSF51197">
    <property type="entry name" value="Clavaminate synthase-like"/>
    <property type="match status" value="1"/>
</dbReference>
<dbReference type="InterPro" id="IPR010856">
    <property type="entry name" value="Gig2-like"/>
</dbReference>
<dbReference type="PANTHER" id="PTHR30613">
    <property type="entry name" value="UNCHARACTERIZED PROTEIN YBIU-RELATED"/>
    <property type="match status" value="1"/>
</dbReference>
<proteinExistence type="predicted"/>
<accession>A0A8K0JPK6</accession>